<dbReference type="AlphaFoldDB" id="A0A0W0UKB3"/>
<dbReference type="InterPro" id="IPR019238">
    <property type="entry name" value="AbiEi_2"/>
</dbReference>
<dbReference type="PATRIC" id="fig|455.5.peg.2671"/>
<gene>
    <name evidence="1" type="ORF">Ljam_2542</name>
</gene>
<proteinExistence type="predicted"/>
<dbReference type="Proteomes" id="UP000054715">
    <property type="component" value="Unassembled WGS sequence"/>
</dbReference>
<dbReference type="RefSeq" id="WP_058450380.1">
    <property type="nucleotide sequence ID" value="NZ_CAAAJF010000001.1"/>
</dbReference>
<dbReference type="Pfam" id="PF09952">
    <property type="entry name" value="AbiEi_2"/>
    <property type="match status" value="1"/>
</dbReference>
<dbReference type="STRING" id="455.Ljam_2542"/>
<accession>A0A0W0UKB3</accession>
<dbReference type="EMBL" id="LNYG01000013">
    <property type="protein sequence ID" value="KTD08347.1"/>
    <property type="molecule type" value="Genomic_DNA"/>
</dbReference>
<dbReference type="OrthoDB" id="6630012at2"/>
<protein>
    <submittedName>
        <fullName evidence="1">Uncharacterized protein</fullName>
    </submittedName>
</protein>
<reference evidence="1 2" key="1">
    <citation type="submission" date="2015-11" db="EMBL/GenBank/DDBJ databases">
        <title>Genomic analysis of 38 Legionella species identifies large and diverse effector repertoires.</title>
        <authorList>
            <person name="Burstein D."/>
            <person name="Amaro F."/>
            <person name="Zusman T."/>
            <person name="Lifshitz Z."/>
            <person name="Cohen O."/>
            <person name="Gilbert J.A."/>
            <person name="Pupko T."/>
            <person name="Shuman H.A."/>
            <person name="Segal G."/>
        </authorList>
    </citation>
    <scope>NUCLEOTIDE SEQUENCE [LARGE SCALE GENOMIC DNA]</scope>
    <source>
        <strain evidence="1 2">JA-26-G1-E2</strain>
    </source>
</reference>
<comment type="caution">
    <text evidence="1">The sequence shown here is derived from an EMBL/GenBank/DDBJ whole genome shotgun (WGS) entry which is preliminary data.</text>
</comment>
<organism evidence="1 2">
    <name type="scientific">Legionella jamestowniensis</name>
    <dbReference type="NCBI Taxonomy" id="455"/>
    <lineage>
        <taxon>Bacteria</taxon>
        <taxon>Pseudomonadati</taxon>
        <taxon>Pseudomonadota</taxon>
        <taxon>Gammaproteobacteria</taxon>
        <taxon>Legionellales</taxon>
        <taxon>Legionellaceae</taxon>
        <taxon>Legionella</taxon>
    </lineage>
</organism>
<name>A0A0W0UKB3_9GAMM</name>
<sequence>MNTQQLISNIKDKLGFQCKYDEKINQLYIYIKPHTKLNFNPEMIGNIDQTNVGAIIQHMHHLDKKSILITKYINKNLAEKLQNANIEYIDFSGNMFINTDPVYISIKGETPQKSNQLDTNSFTLSVASIKIIFTLLTMKSALNHNYRDIAKMSDVALGSVSKTFSILEKYGYITEKNHGEKFLLNKENLLSKWCIGYNEKLRPKLIIEKFNSDNLEKLKETNPIDFNFLWGGEIAAAKLTQYLKPQIITVYADNELPLLQYKYRLKKNINGNIELIKKFWNFDTKLYKHNVVPFILIYADLLSSSDERNQETAEIIYDKFIKQQME</sequence>
<evidence type="ECO:0000313" key="2">
    <source>
        <dbReference type="Proteomes" id="UP000054715"/>
    </source>
</evidence>
<evidence type="ECO:0000313" key="1">
    <source>
        <dbReference type="EMBL" id="KTD08347.1"/>
    </source>
</evidence>